<dbReference type="STRING" id="400727.A0A2T7NVA5"/>
<protein>
    <recommendedName>
        <fullName evidence="13">Rhodanese domain-containing protein</fullName>
    </recommendedName>
</protein>
<feature type="region of interest" description="Disordered" evidence="11">
    <location>
        <begin position="257"/>
        <end position="278"/>
    </location>
</feature>
<keyword evidence="15" id="KW-1185">Reference proteome</keyword>
<dbReference type="GO" id="GO:0015031">
    <property type="term" value="P:protein transport"/>
    <property type="evidence" value="ECO:0007669"/>
    <property type="project" value="UniProtKB-KW"/>
</dbReference>
<evidence type="ECO:0000256" key="3">
    <source>
        <dbReference type="ARBA" id="ARBA00022448"/>
    </source>
</evidence>
<dbReference type="GO" id="GO:0036064">
    <property type="term" value="C:ciliary basal body"/>
    <property type="evidence" value="ECO:0007669"/>
    <property type="project" value="TreeGrafter"/>
</dbReference>
<dbReference type="PANTHER" id="PTHR44390">
    <property type="entry name" value="CENTROSOMAL PROTEIN OF 41 KDA"/>
    <property type="match status" value="1"/>
</dbReference>
<keyword evidence="8" id="KW-0206">Cytoskeleton</keyword>
<dbReference type="InterPro" id="IPR036873">
    <property type="entry name" value="Rhodanese-like_dom_sf"/>
</dbReference>
<dbReference type="AlphaFoldDB" id="A0A2T7NVA5"/>
<keyword evidence="3" id="KW-0813">Transport</keyword>
<evidence type="ECO:0000259" key="13">
    <source>
        <dbReference type="PROSITE" id="PS50206"/>
    </source>
</evidence>
<proteinExistence type="inferred from homology"/>
<dbReference type="Gene3D" id="3.40.250.10">
    <property type="entry name" value="Rhodanese-like domain"/>
    <property type="match status" value="1"/>
</dbReference>
<evidence type="ECO:0000256" key="8">
    <source>
        <dbReference type="ARBA" id="ARBA00023212"/>
    </source>
</evidence>
<feature type="compositionally biased region" description="Polar residues" evidence="11">
    <location>
        <begin position="257"/>
        <end position="270"/>
    </location>
</feature>
<sequence length="354" mass="39725">MCHPVPHSAVLAKLLLAVVLQHGDLEHPVYFDMFFVVNLLSPGDYKFRKDEIFKRMKVTTFVQLVIQVADYDSQADMRNGSGEDTDRPDTADLEVRKIQDGNEAEDMAYGDISQRDTDRSRLEQVIRGVGEVDLNSEKHDVIQPMISPSSCPYLLLDIRDQDAYNECHIITAKSYPIAMLSRSVNYETKDMLQFKNQPGKIIVIYDEDEKISHRAATTLVQRGYDNLFMLSGGLKVACRLFPEGLITGTVPTSLLDSIPNNKPKMQSQSPVPRVPADKTDFTQEDLDKLSIYTDMALCDNSSASRLSQKVPRGARTSSASTVLSSIKLQHVRPSCFQTLKSYVHQSLDMAKISE</sequence>
<evidence type="ECO:0000256" key="12">
    <source>
        <dbReference type="SAM" id="SignalP"/>
    </source>
</evidence>
<keyword evidence="4" id="KW-0963">Cytoplasm</keyword>
<evidence type="ECO:0000256" key="11">
    <source>
        <dbReference type="SAM" id="MobiDB-lite"/>
    </source>
</evidence>
<accession>A0A2T7NVA5</accession>
<comment type="subcellular location">
    <subcellularLocation>
        <location evidence="1">Cytoplasm</location>
        <location evidence="1">Cytoskeleton</location>
        <location evidence="1">Cilium basal body</location>
    </subcellularLocation>
    <subcellularLocation>
        <location evidence="2">Cytoplasm</location>
        <location evidence="2">Cytoskeleton</location>
        <location evidence="2">Microtubule organizing center</location>
        <location evidence="2">Centrosome</location>
    </subcellularLocation>
</comment>
<evidence type="ECO:0000256" key="10">
    <source>
        <dbReference type="ARBA" id="ARBA00038465"/>
    </source>
</evidence>
<keyword evidence="5" id="KW-0970">Cilium biogenesis/degradation</keyword>
<dbReference type="Proteomes" id="UP000245119">
    <property type="component" value="Linkage Group LG9"/>
</dbReference>
<dbReference type="EMBL" id="PZQS01000009">
    <property type="protein sequence ID" value="PVD25100.1"/>
    <property type="molecule type" value="Genomic_DNA"/>
</dbReference>
<reference evidence="14 15" key="1">
    <citation type="submission" date="2018-04" db="EMBL/GenBank/DDBJ databases">
        <title>The genome of golden apple snail Pomacea canaliculata provides insight into stress tolerance and invasive adaptation.</title>
        <authorList>
            <person name="Liu C."/>
            <person name="Liu B."/>
            <person name="Ren Y."/>
            <person name="Zhang Y."/>
            <person name="Wang H."/>
            <person name="Li S."/>
            <person name="Jiang F."/>
            <person name="Yin L."/>
            <person name="Zhang G."/>
            <person name="Qian W."/>
            <person name="Fan W."/>
        </authorList>
    </citation>
    <scope>NUCLEOTIDE SEQUENCE [LARGE SCALE GENOMIC DNA]</scope>
    <source>
        <strain evidence="14">SZHN2017</strain>
        <tissue evidence="14">Muscle</tissue>
    </source>
</reference>
<dbReference type="CDD" id="cd00158">
    <property type="entry name" value="RHOD"/>
    <property type="match status" value="1"/>
</dbReference>
<evidence type="ECO:0000256" key="5">
    <source>
        <dbReference type="ARBA" id="ARBA00022794"/>
    </source>
</evidence>
<keyword evidence="7" id="KW-0969">Cilium</keyword>
<evidence type="ECO:0000256" key="7">
    <source>
        <dbReference type="ARBA" id="ARBA00023069"/>
    </source>
</evidence>
<dbReference type="GO" id="GO:0005813">
    <property type="term" value="C:centrosome"/>
    <property type="evidence" value="ECO:0007669"/>
    <property type="project" value="UniProtKB-SubCell"/>
</dbReference>
<feature type="chain" id="PRO_5015719300" description="Rhodanese domain-containing protein" evidence="12">
    <location>
        <begin position="26"/>
        <end position="354"/>
    </location>
</feature>
<evidence type="ECO:0000313" key="15">
    <source>
        <dbReference type="Proteomes" id="UP000245119"/>
    </source>
</evidence>
<dbReference type="PROSITE" id="PS50206">
    <property type="entry name" value="RHODANESE_3"/>
    <property type="match status" value="1"/>
</dbReference>
<keyword evidence="6" id="KW-0653">Protein transport</keyword>
<dbReference type="SUPFAM" id="SSF52821">
    <property type="entry name" value="Rhodanese/Cell cycle control phosphatase"/>
    <property type="match status" value="1"/>
</dbReference>
<keyword evidence="9" id="KW-0966">Cell projection</keyword>
<evidence type="ECO:0000313" key="14">
    <source>
        <dbReference type="EMBL" id="PVD25100.1"/>
    </source>
</evidence>
<dbReference type="GO" id="GO:0060271">
    <property type="term" value="P:cilium assembly"/>
    <property type="evidence" value="ECO:0007669"/>
    <property type="project" value="TreeGrafter"/>
</dbReference>
<dbReference type="Pfam" id="PF00581">
    <property type="entry name" value="Rhodanese"/>
    <property type="match status" value="1"/>
</dbReference>
<evidence type="ECO:0000256" key="4">
    <source>
        <dbReference type="ARBA" id="ARBA00022490"/>
    </source>
</evidence>
<evidence type="ECO:0000256" key="2">
    <source>
        <dbReference type="ARBA" id="ARBA00004300"/>
    </source>
</evidence>
<gene>
    <name evidence="14" type="ORF">C0Q70_15598</name>
</gene>
<feature type="signal peptide" evidence="12">
    <location>
        <begin position="1"/>
        <end position="25"/>
    </location>
</feature>
<dbReference type="PANTHER" id="PTHR44390:SF1">
    <property type="entry name" value="CENTROSOMAL PROTEIN OF 41 KDA"/>
    <property type="match status" value="1"/>
</dbReference>
<evidence type="ECO:0000256" key="1">
    <source>
        <dbReference type="ARBA" id="ARBA00004120"/>
    </source>
</evidence>
<dbReference type="InterPro" id="IPR051889">
    <property type="entry name" value="CEP41"/>
</dbReference>
<keyword evidence="12" id="KW-0732">Signal</keyword>
<feature type="domain" description="Rhodanese" evidence="13">
    <location>
        <begin position="149"/>
        <end position="246"/>
    </location>
</feature>
<dbReference type="InterPro" id="IPR001763">
    <property type="entry name" value="Rhodanese-like_dom"/>
</dbReference>
<name>A0A2T7NVA5_POMCA</name>
<organism evidence="14 15">
    <name type="scientific">Pomacea canaliculata</name>
    <name type="common">Golden apple snail</name>
    <dbReference type="NCBI Taxonomy" id="400727"/>
    <lineage>
        <taxon>Eukaryota</taxon>
        <taxon>Metazoa</taxon>
        <taxon>Spiralia</taxon>
        <taxon>Lophotrochozoa</taxon>
        <taxon>Mollusca</taxon>
        <taxon>Gastropoda</taxon>
        <taxon>Caenogastropoda</taxon>
        <taxon>Architaenioglossa</taxon>
        <taxon>Ampullarioidea</taxon>
        <taxon>Ampullariidae</taxon>
        <taxon>Pomacea</taxon>
    </lineage>
</organism>
<comment type="caution">
    <text evidence="14">The sequence shown here is derived from an EMBL/GenBank/DDBJ whole genome shotgun (WGS) entry which is preliminary data.</text>
</comment>
<evidence type="ECO:0000256" key="9">
    <source>
        <dbReference type="ARBA" id="ARBA00023273"/>
    </source>
</evidence>
<evidence type="ECO:0000256" key="6">
    <source>
        <dbReference type="ARBA" id="ARBA00022927"/>
    </source>
</evidence>
<dbReference type="OrthoDB" id="70250at2759"/>
<dbReference type="SMART" id="SM00450">
    <property type="entry name" value="RHOD"/>
    <property type="match status" value="1"/>
</dbReference>
<comment type="similarity">
    <text evidence="10">Belongs to the CEP41 family.</text>
</comment>